<accession>A0AAV8EE23</accession>
<comment type="caution">
    <text evidence="1">The sequence shown here is derived from an EMBL/GenBank/DDBJ whole genome shotgun (WGS) entry which is preliminary data.</text>
</comment>
<keyword evidence="2" id="KW-1185">Reference proteome</keyword>
<gene>
    <name evidence="1" type="ORF">LUZ62_060720</name>
</gene>
<dbReference type="InterPro" id="IPR004320">
    <property type="entry name" value="BPS1_pln"/>
</dbReference>
<dbReference type="GO" id="GO:0048364">
    <property type="term" value="P:root development"/>
    <property type="evidence" value="ECO:0007669"/>
    <property type="project" value="InterPro"/>
</dbReference>
<protein>
    <submittedName>
        <fullName evidence="1">DUF241 domain protein (DUF241)</fullName>
    </submittedName>
</protein>
<dbReference type="EMBL" id="JAMFTS010000003">
    <property type="protein sequence ID" value="KAJ4776463.1"/>
    <property type="molecule type" value="Genomic_DNA"/>
</dbReference>
<reference evidence="1" key="1">
    <citation type="submission" date="2022-08" db="EMBL/GenBank/DDBJ databases">
        <authorList>
            <person name="Marques A."/>
        </authorList>
    </citation>
    <scope>NUCLEOTIDE SEQUENCE</scope>
    <source>
        <strain evidence="1">RhyPub2mFocal</strain>
        <tissue evidence="1">Leaves</tissue>
    </source>
</reference>
<dbReference type="AlphaFoldDB" id="A0AAV8EE23"/>
<proteinExistence type="predicted"/>
<evidence type="ECO:0000313" key="1">
    <source>
        <dbReference type="EMBL" id="KAJ4776463.1"/>
    </source>
</evidence>
<organism evidence="1 2">
    <name type="scientific">Rhynchospora pubera</name>
    <dbReference type="NCBI Taxonomy" id="906938"/>
    <lineage>
        <taxon>Eukaryota</taxon>
        <taxon>Viridiplantae</taxon>
        <taxon>Streptophyta</taxon>
        <taxon>Embryophyta</taxon>
        <taxon>Tracheophyta</taxon>
        <taxon>Spermatophyta</taxon>
        <taxon>Magnoliopsida</taxon>
        <taxon>Liliopsida</taxon>
        <taxon>Poales</taxon>
        <taxon>Cyperaceae</taxon>
        <taxon>Cyperoideae</taxon>
        <taxon>Rhynchosporeae</taxon>
        <taxon>Rhynchospora</taxon>
    </lineage>
</organism>
<sequence length="277" mass="30434">MIPGFNRSITFPMTQWPKKRAAYHVRSVSLPCELHPFIANLEGKIGVVQSWAAGADTSLASIEAGLSHIELLLLDVSEFLNHSATKTVLQHATASSECLLESFLYLVDSFGSMQSAMVTMKQHNFEVQSAFRRHDSPLIASSMKSQRRIEKELNHLAASLRATTKSLHLNFSSDASDAKIIEVLKEAIGTTSAASMVLLNRVVAVLAASSTVAASIASYTVRPFKMRSCNGEREMLSHVKFEELERCIDMVERGTDSVLRSLVNSRVLLLNIQSGLL</sequence>
<dbReference type="Pfam" id="PF03087">
    <property type="entry name" value="BPS1"/>
    <property type="match status" value="1"/>
</dbReference>
<dbReference type="PANTHER" id="PTHR33070">
    <property type="entry name" value="OS06G0725500 PROTEIN"/>
    <property type="match status" value="1"/>
</dbReference>
<evidence type="ECO:0000313" key="2">
    <source>
        <dbReference type="Proteomes" id="UP001140206"/>
    </source>
</evidence>
<dbReference type="GO" id="GO:0048367">
    <property type="term" value="P:shoot system development"/>
    <property type="evidence" value="ECO:0007669"/>
    <property type="project" value="InterPro"/>
</dbReference>
<dbReference type="Proteomes" id="UP001140206">
    <property type="component" value="Chromosome 3"/>
</dbReference>
<dbReference type="PANTHER" id="PTHR33070:SF49">
    <property type="entry name" value="OS06G0725500 PROTEIN"/>
    <property type="match status" value="1"/>
</dbReference>
<name>A0AAV8EE23_9POAL</name>